<proteinExistence type="predicted"/>
<evidence type="ECO:0000313" key="2">
    <source>
        <dbReference type="Proteomes" id="UP001596395"/>
    </source>
</evidence>
<evidence type="ECO:0008006" key="3">
    <source>
        <dbReference type="Google" id="ProtNLM"/>
    </source>
</evidence>
<organism evidence="1 2">
    <name type="scientific">Halorubellus litoreus</name>
    <dbReference type="NCBI Taxonomy" id="755308"/>
    <lineage>
        <taxon>Archaea</taxon>
        <taxon>Methanobacteriati</taxon>
        <taxon>Methanobacteriota</taxon>
        <taxon>Stenosarchaea group</taxon>
        <taxon>Halobacteria</taxon>
        <taxon>Halobacteriales</taxon>
        <taxon>Halorubellaceae</taxon>
        <taxon>Halorubellus</taxon>
    </lineage>
</organism>
<comment type="caution">
    <text evidence="1">The sequence shown here is derived from an EMBL/GenBank/DDBJ whole genome shotgun (WGS) entry which is preliminary data.</text>
</comment>
<evidence type="ECO:0000313" key="1">
    <source>
        <dbReference type="EMBL" id="MFC6951737.1"/>
    </source>
</evidence>
<accession>A0ABD5VEX4</accession>
<dbReference type="RefSeq" id="WP_336348752.1">
    <property type="nucleotide sequence ID" value="NZ_JAZAQL010000001.1"/>
</dbReference>
<dbReference type="EMBL" id="JBHSXN010000001">
    <property type="protein sequence ID" value="MFC6951737.1"/>
    <property type="molecule type" value="Genomic_DNA"/>
</dbReference>
<name>A0ABD5VEX4_9EURY</name>
<sequence>MAQSQQPHDPTDRQPRGTDKYCAYCGTKLFENPPTDRDADVGVRLLERTFCDDACEGAWNIDPTSADTGR</sequence>
<protein>
    <recommendedName>
        <fullName evidence="3">MYM-type domain-containing protein</fullName>
    </recommendedName>
</protein>
<gene>
    <name evidence="1" type="ORF">ACFQGB_02570</name>
</gene>
<dbReference type="Proteomes" id="UP001596395">
    <property type="component" value="Unassembled WGS sequence"/>
</dbReference>
<dbReference type="AlphaFoldDB" id="A0ABD5VEX4"/>
<reference evidence="1 2" key="1">
    <citation type="journal article" date="2019" name="Int. J. Syst. Evol. Microbiol.">
        <title>The Global Catalogue of Microorganisms (GCM) 10K type strain sequencing project: providing services to taxonomists for standard genome sequencing and annotation.</title>
        <authorList>
            <consortium name="The Broad Institute Genomics Platform"/>
            <consortium name="The Broad Institute Genome Sequencing Center for Infectious Disease"/>
            <person name="Wu L."/>
            <person name="Ma J."/>
        </authorList>
    </citation>
    <scope>NUCLEOTIDE SEQUENCE [LARGE SCALE GENOMIC DNA]</scope>
    <source>
        <strain evidence="1 2">GX26</strain>
    </source>
</reference>
<keyword evidence="2" id="KW-1185">Reference proteome</keyword>